<evidence type="ECO:0000256" key="2">
    <source>
        <dbReference type="SAM" id="Phobius"/>
    </source>
</evidence>
<dbReference type="Proteomes" id="UP000253318">
    <property type="component" value="Unassembled WGS sequence"/>
</dbReference>
<accession>A0A368SZK7</accession>
<evidence type="ECO:0000256" key="3">
    <source>
        <dbReference type="SAM" id="SignalP"/>
    </source>
</evidence>
<keyword evidence="2" id="KW-0472">Membrane</keyword>
<evidence type="ECO:0000256" key="1">
    <source>
        <dbReference type="SAM" id="MobiDB-lite"/>
    </source>
</evidence>
<gene>
    <name evidence="4" type="ORF">DEF24_23510</name>
</gene>
<organism evidence="4 5">
    <name type="scientific">Marinitenerispora sediminis</name>
    <dbReference type="NCBI Taxonomy" id="1931232"/>
    <lineage>
        <taxon>Bacteria</taxon>
        <taxon>Bacillati</taxon>
        <taxon>Actinomycetota</taxon>
        <taxon>Actinomycetes</taxon>
        <taxon>Streptosporangiales</taxon>
        <taxon>Nocardiopsidaceae</taxon>
        <taxon>Marinitenerispora</taxon>
    </lineage>
</organism>
<keyword evidence="2" id="KW-0812">Transmembrane</keyword>
<feature type="transmembrane region" description="Helical" evidence="2">
    <location>
        <begin position="82"/>
        <end position="103"/>
    </location>
</feature>
<evidence type="ECO:0000313" key="5">
    <source>
        <dbReference type="Proteomes" id="UP000253318"/>
    </source>
</evidence>
<feature type="signal peptide" evidence="3">
    <location>
        <begin position="1"/>
        <end position="22"/>
    </location>
</feature>
<dbReference type="PANTHER" id="PTHR40761">
    <property type="entry name" value="CONSERVED INTEGRAL MEMBRANE ALANINE VALINE AND LEUCINE RICH PROTEIN-RELATED"/>
    <property type="match status" value="1"/>
</dbReference>
<feature type="non-terminal residue" evidence="4">
    <location>
        <position position="1"/>
    </location>
</feature>
<reference evidence="4 5" key="1">
    <citation type="submission" date="2018-04" db="EMBL/GenBank/DDBJ databases">
        <title>Novel actinobacteria from marine sediment.</title>
        <authorList>
            <person name="Ng Z.Y."/>
            <person name="Tan G.Y.A."/>
        </authorList>
    </citation>
    <scope>NUCLEOTIDE SEQUENCE [LARGE SCALE GENOMIC DNA]</scope>
    <source>
        <strain evidence="4 5">TPS81</strain>
    </source>
</reference>
<feature type="transmembrane region" description="Helical" evidence="2">
    <location>
        <begin position="27"/>
        <end position="44"/>
    </location>
</feature>
<keyword evidence="2" id="KW-1133">Transmembrane helix</keyword>
<feature type="transmembrane region" description="Helical" evidence="2">
    <location>
        <begin position="115"/>
        <end position="136"/>
    </location>
</feature>
<proteinExistence type="predicted"/>
<feature type="transmembrane region" description="Helical" evidence="2">
    <location>
        <begin position="148"/>
        <end position="167"/>
    </location>
</feature>
<feature type="transmembrane region" description="Helical" evidence="2">
    <location>
        <begin position="53"/>
        <end position="76"/>
    </location>
</feature>
<keyword evidence="5" id="KW-1185">Reference proteome</keyword>
<name>A0A368SZK7_9ACTN</name>
<comment type="caution">
    <text evidence="4">The sequence shown here is derived from an EMBL/GenBank/DDBJ whole genome shotgun (WGS) entry which is preliminary data.</text>
</comment>
<protein>
    <submittedName>
        <fullName evidence="4">Magnesium transporter</fullName>
    </submittedName>
</protein>
<dbReference type="PANTHER" id="PTHR40761:SF1">
    <property type="entry name" value="CONSERVED INTEGRAL MEMBRANE ALANINE VALINE AND LEUCINE RICH PROTEIN-RELATED"/>
    <property type="match status" value="1"/>
</dbReference>
<keyword evidence="3" id="KW-0732">Signal</keyword>
<feature type="chain" id="PRO_5039410877" evidence="3">
    <location>
        <begin position="23"/>
        <end position="198"/>
    </location>
</feature>
<dbReference type="AlphaFoldDB" id="A0A368SZK7"/>
<feature type="compositionally biased region" description="Basic and acidic residues" evidence="1">
    <location>
        <begin position="170"/>
        <end position="179"/>
    </location>
</feature>
<dbReference type="EMBL" id="QEIN01000261">
    <property type="protein sequence ID" value="RCV51109.1"/>
    <property type="molecule type" value="Genomic_DNA"/>
</dbReference>
<sequence>VMVGLTGVLLLFPHTSAAPAMATGTAVLLVAAVVALGAAGYAAAHRIPAGARAVLLAALGGVALGTTSALARVVAAATASDLAAVLSWLTVLAVAVALFGGLLQQNAYRTGHFAAAYATLLVVDPVTGAAIGTLLLGEGVPATTPDRLLAAGSAVLAIVGTAVLARAENRNPEADRRLPENPTRPGSDLVHTSSGEVS</sequence>
<feature type="region of interest" description="Disordered" evidence="1">
    <location>
        <begin position="170"/>
        <end position="198"/>
    </location>
</feature>
<evidence type="ECO:0000313" key="4">
    <source>
        <dbReference type="EMBL" id="RCV51109.1"/>
    </source>
</evidence>